<gene>
    <name evidence="14" type="ORF">EYR41_002252</name>
</gene>
<dbReference type="CDD" id="cd21175">
    <property type="entry name" value="LPMO_AA9"/>
    <property type="match status" value="1"/>
</dbReference>
<evidence type="ECO:0000256" key="8">
    <source>
        <dbReference type="ARBA" id="ARBA00023033"/>
    </source>
</evidence>
<dbReference type="Proteomes" id="UP000297595">
    <property type="component" value="Unassembled WGS sequence"/>
</dbReference>
<dbReference type="Gene3D" id="2.70.50.70">
    <property type="match status" value="1"/>
</dbReference>
<comment type="domain">
    <text evidence="10">Has a modular structure: an endo-beta-1,4-glucanase catalytic module at the N-terminus, a linker rich in serines and threonines, and a C-terminal carbohydrate-binding module (CBM).</text>
</comment>
<dbReference type="Pfam" id="PF03443">
    <property type="entry name" value="AA9"/>
    <property type="match status" value="1"/>
</dbReference>
<dbReference type="EC" id="1.14.99.56" evidence="10"/>
<feature type="domain" description="CBM1" evidence="13">
    <location>
        <begin position="327"/>
        <end position="362"/>
    </location>
</feature>
<keyword evidence="4" id="KW-0479">Metal-binding</keyword>
<protein>
    <recommendedName>
        <fullName evidence="10">AA9 family lytic polysaccharide monooxygenase</fullName>
        <ecNumber evidence="10">1.14.99.56</ecNumber>
    </recommendedName>
    <alternativeName>
        <fullName evidence="10">Endo-beta-1,4-glucanase</fullName>
    </alternativeName>
    <alternativeName>
        <fullName evidence="10">Glycosyl hydrolase 61 family protein</fullName>
    </alternativeName>
</protein>
<evidence type="ECO:0000256" key="9">
    <source>
        <dbReference type="ARBA" id="ARBA00023157"/>
    </source>
</evidence>
<dbReference type="InterPro" id="IPR035971">
    <property type="entry name" value="CBD_sf"/>
</dbReference>
<keyword evidence="9 10" id="KW-1015">Disulfide bond</keyword>
<organism evidence="14 15">
    <name type="scientific">Orbilia oligospora</name>
    <name type="common">Nematode-trapping fungus</name>
    <name type="synonym">Arthrobotrys oligospora</name>
    <dbReference type="NCBI Taxonomy" id="2813651"/>
    <lineage>
        <taxon>Eukaryota</taxon>
        <taxon>Fungi</taxon>
        <taxon>Dikarya</taxon>
        <taxon>Ascomycota</taxon>
        <taxon>Pezizomycotina</taxon>
        <taxon>Orbiliomycetes</taxon>
        <taxon>Orbiliales</taxon>
        <taxon>Orbiliaceae</taxon>
        <taxon>Orbilia</taxon>
    </lineage>
</organism>
<evidence type="ECO:0000256" key="11">
    <source>
        <dbReference type="SAM" id="MobiDB-lite"/>
    </source>
</evidence>
<evidence type="ECO:0000256" key="3">
    <source>
        <dbReference type="ARBA" id="ARBA00022525"/>
    </source>
</evidence>
<dbReference type="GO" id="GO:0005576">
    <property type="term" value="C:extracellular region"/>
    <property type="evidence" value="ECO:0007669"/>
    <property type="project" value="UniProtKB-SubCell"/>
</dbReference>
<feature type="region of interest" description="Disordered" evidence="11">
    <location>
        <begin position="276"/>
        <end position="321"/>
    </location>
</feature>
<evidence type="ECO:0000256" key="4">
    <source>
        <dbReference type="ARBA" id="ARBA00022723"/>
    </source>
</evidence>
<keyword evidence="10" id="KW-0624">Polysaccharide degradation</keyword>
<dbReference type="InterPro" id="IPR049892">
    <property type="entry name" value="AA9"/>
</dbReference>
<comment type="subcellular location">
    <subcellularLocation>
        <location evidence="2 10">Secreted</location>
    </subcellularLocation>
</comment>
<evidence type="ECO:0000256" key="2">
    <source>
        <dbReference type="ARBA" id="ARBA00004613"/>
    </source>
</evidence>
<dbReference type="PANTHER" id="PTHR33353">
    <property type="entry name" value="PUTATIVE (AFU_ORTHOLOGUE AFUA_1G12560)-RELATED"/>
    <property type="match status" value="1"/>
</dbReference>
<keyword evidence="7" id="KW-0186">Copper</keyword>
<dbReference type="GO" id="GO:0004497">
    <property type="term" value="F:monooxygenase activity"/>
    <property type="evidence" value="ECO:0007669"/>
    <property type="project" value="UniProtKB-KW"/>
</dbReference>
<dbReference type="SMART" id="SM00236">
    <property type="entry name" value="fCBD"/>
    <property type="match status" value="1"/>
</dbReference>
<comment type="catalytic activity">
    <reaction evidence="10">
        <text>[(1-&gt;4)-beta-D-glucosyl]n+m + reduced acceptor + O2 = 4-dehydro-beta-D-glucosyl-[(1-&gt;4)-beta-D-glucosyl]n-1 + [(1-&gt;4)-beta-D-glucosyl]m + acceptor + H2O.</text>
        <dbReference type="EC" id="1.14.99.56"/>
    </reaction>
</comment>
<reference evidence="14 15" key="1">
    <citation type="submission" date="2019-03" db="EMBL/GenBank/DDBJ databases">
        <title>Nematode-trapping fungi genome.</title>
        <authorList>
            <person name="Vidal-Diez De Ulzurrun G."/>
        </authorList>
    </citation>
    <scope>NUCLEOTIDE SEQUENCE [LARGE SCALE GENOMIC DNA]</scope>
    <source>
        <strain evidence="14 15">TWF154</strain>
    </source>
</reference>
<keyword evidence="10" id="KW-0119">Carbohydrate metabolism</keyword>
<dbReference type="InterPro" id="IPR005103">
    <property type="entry name" value="AA9_LPMO"/>
</dbReference>
<evidence type="ECO:0000256" key="7">
    <source>
        <dbReference type="ARBA" id="ARBA00023008"/>
    </source>
</evidence>
<dbReference type="GO" id="GO:0030245">
    <property type="term" value="P:cellulose catabolic process"/>
    <property type="evidence" value="ECO:0007669"/>
    <property type="project" value="UniProtKB-UniRule"/>
</dbReference>
<keyword evidence="10" id="KW-0136">Cellulose degradation</keyword>
<comment type="caution">
    <text evidence="14">The sequence shown here is derived from an EMBL/GenBank/DDBJ whole genome shotgun (WGS) entry which is preliminary data.</text>
</comment>
<dbReference type="AlphaFoldDB" id="A0A8H2DPM6"/>
<dbReference type="GO" id="GO:0046872">
    <property type="term" value="F:metal ion binding"/>
    <property type="evidence" value="ECO:0007669"/>
    <property type="project" value="UniProtKB-KW"/>
</dbReference>
<dbReference type="PANTHER" id="PTHR33353:SF13">
    <property type="entry name" value="ENDOGLUCANASE II"/>
    <property type="match status" value="1"/>
</dbReference>
<dbReference type="GO" id="GO:0030248">
    <property type="term" value="F:cellulose binding"/>
    <property type="evidence" value="ECO:0007669"/>
    <property type="project" value="UniProtKB-UniRule"/>
</dbReference>
<keyword evidence="8" id="KW-0503">Monooxygenase</keyword>
<proteinExistence type="predicted"/>
<evidence type="ECO:0000259" key="13">
    <source>
        <dbReference type="PROSITE" id="PS51164"/>
    </source>
</evidence>
<keyword evidence="5 12" id="KW-0732">Signal</keyword>
<dbReference type="PROSITE" id="PS51164">
    <property type="entry name" value="CBM1_2"/>
    <property type="match status" value="1"/>
</dbReference>
<dbReference type="EMBL" id="SOZJ01000010">
    <property type="protein sequence ID" value="TGJ62273.1"/>
    <property type="molecule type" value="Genomic_DNA"/>
</dbReference>
<comment type="function">
    <text evidence="10">Lytic polysaccharide monooxygenase (LMPO) that depolymerizes crystalline and amorphous polysaccharides via the oxidation of scissile alpha- or beta-(1-4)-glycosidic bonds, yielding C1 and/or C4 oxidation products. Catalysis by LPMOs requires the reduction of the active-site copper from Cu(II) to Cu(I) by a reducing agent and H(2)O(2) or O(2) as a cosubstrate.</text>
</comment>
<evidence type="ECO:0000256" key="1">
    <source>
        <dbReference type="ARBA" id="ARBA00001973"/>
    </source>
</evidence>
<evidence type="ECO:0000256" key="10">
    <source>
        <dbReference type="RuleBase" id="RU368122"/>
    </source>
</evidence>
<evidence type="ECO:0000313" key="15">
    <source>
        <dbReference type="Proteomes" id="UP000297595"/>
    </source>
</evidence>
<name>A0A8H2DPM6_ORBOL</name>
<dbReference type="InterPro" id="IPR000254">
    <property type="entry name" value="CBD"/>
</dbReference>
<evidence type="ECO:0000256" key="12">
    <source>
        <dbReference type="SAM" id="SignalP"/>
    </source>
</evidence>
<dbReference type="GO" id="GO:0008810">
    <property type="term" value="F:cellulase activity"/>
    <property type="evidence" value="ECO:0007669"/>
    <property type="project" value="UniProtKB-UniRule"/>
</dbReference>
<dbReference type="SUPFAM" id="SSF57180">
    <property type="entry name" value="Cellulose-binding domain"/>
    <property type="match status" value="1"/>
</dbReference>
<dbReference type="OrthoDB" id="2525337at2759"/>
<evidence type="ECO:0000313" key="14">
    <source>
        <dbReference type="EMBL" id="TGJ62273.1"/>
    </source>
</evidence>
<evidence type="ECO:0000256" key="5">
    <source>
        <dbReference type="ARBA" id="ARBA00022729"/>
    </source>
</evidence>
<dbReference type="Pfam" id="PF00734">
    <property type="entry name" value="CBM_1"/>
    <property type="match status" value="1"/>
</dbReference>
<feature type="signal peptide" evidence="12">
    <location>
        <begin position="1"/>
        <end position="19"/>
    </location>
</feature>
<sequence length="364" mass="37560">MKFTVQALLAAGLAATAHGHAIFQKLSINGVEQAQLAGFRAPRSNDPIMDVNSNDIICQVPGTTSSSVVTIPAGAKVGTYWGHVIGGEQYPGDVDHPIAASHKGPIAIYLAKVDNAATTPSTGLKWFKVAHEGFNTATKKWAVDTMIDAKGWWYFNLPTCLAPGNYLLRAELIALHSAYDNLGAQFYISCAQINVSGSGTYNGGSTVSFPGAYAQDDAGVKISIYGNSGQPDNNGRVYAIPGPAPMSCNGQSNPTPAATTTTTKAAATTTTTLRTTTRAATTAAATTTPRPVTTPTTTPRAATTAATTTSKAGSSCPTSSAGSGSVGAQALYGQCGGVNWTGPTKCAQGTCTKYNDYYSQCVSY</sequence>
<dbReference type="PROSITE" id="PS00562">
    <property type="entry name" value="CBM1_1"/>
    <property type="match status" value="1"/>
</dbReference>
<keyword evidence="6" id="KW-0560">Oxidoreductase</keyword>
<feature type="chain" id="PRO_5034046313" description="AA9 family lytic polysaccharide monooxygenase" evidence="12">
    <location>
        <begin position="20"/>
        <end position="364"/>
    </location>
</feature>
<evidence type="ECO:0000256" key="6">
    <source>
        <dbReference type="ARBA" id="ARBA00023002"/>
    </source>
</evidence>
<comment type="cofactor">
    <cofactor evidence="1">
        <name>Cu(2+)</name>
        <dbReference type="ChEBI" id="CHEBI:29036"/>
    </cofactor>
</comment>
<keyword evidence="3 10" id="KW-0964">Secreted</keyword>
<accession>A0A8H2DPM6</accession>